<evidence type="ECO:0000256" key="1">
    <source>
        <dbReference type="ARBA" id="ARBA00004533"/>
    </source>
</evidence>
<dbReference type="GO" id="GO:0005886">
    <property type="term" value="C:plasma membrane"/>
    <property type="evidence" value="ECO:0007669"/>
    <property type="project" value="UniProtKB-SubCell"/>
</dbReference>
<evidence type="ECO:0000256" key="2">
    <source>
        <dbReference type="ARBA" id="ARBA00022475"/>
    </source>
</evidence>
<proteinExistence type="predicted"/>
<dbReference type="InterPro" id="IPR004960">
    <property type="entry name" value="LipA_acyltrans"/>
</dbReference>
<dbReference type="PANTHER" id="PTHR30606">
    <property type="entry name" value="LIPID A BIOSYNTHESIS LAUROYL ACYLTRANSFERASE"/>
    <property type="match status" value="1"/>
</dbReference>
<keyword evidence="6" id="KW-0012">Acyltransferase</keyword>
<reference evidence="8" key="1">
    <citation type="submission" date="2017-08" db="EMBL/GenBank/DDBJ databases">
        <title>A dynamic microbial community with high functional redundancy inhabits the cold, oxic subseafloor aquifer.</title>
        <authorList>
            <person name="Tully B.J."/>
            <person name="Wheat C.G."/>
            <person name="Glazer B.T."/>
            <person name="Huber J.A."/>
        </authorList>
    </citation>
    <scope>NUCLEOTIDE SEQUENCE [LARGE SCALE GENOMIC DNA]</scope>
</reference>
<evidence type="ECO:0000313" key="7">
    <source>
        <dbReference type="EMBL" id="PCI95439.1"/>
    </source>
</evidence>
<keyword evidence="4" id="KW-0808">Transferase</keyword>
<evidence type="ECO:0000256" key="4">
    <source>
        <dbReference type="ARBA" id="ARBA00022679"/>
    </source>
</evidence>
<comment type="caution">
    <text evidence="7">The sequence shown here is derived from an EMBL/GenBank/DDBJ whole genome shotgun (WGS) entry which is preliminary data.</text>
</comment>
<dbReference type="Pfam" id="PF03279">
    <property type="entry name" value="Lip_A_acyltrans"/>
    <property type="match status" value="1"/>
</dbReference>
<evidence type="ECO:0000256" key="5">
    <source>
        <dbReference type="ARBA" id="ARBA00023136"/>
    </source>
</evidence>
<dbReference type="EMBL" id="NVUU01000019">
    <property type="protein sequence ID" value="PCI95439.1"/>
    <property type="molecule type" value="Genomic_DNA"/>
</dbReference>
<dbReference type="GO" id="GO:0016746">
    <property type="term" value="F:acyltransferase activity"/>
    <property type="evidence" value="ECO:0007669"/>
    <property type="project" value="UniProtKB-KW"/>
</dbReference>
<protein>
    <recommendedName>
        <fullName evidence="9">Lipid A biosynthesis acyltransferase</fullName>
    </recommendedName>
</protein>
<dbReference type="AlphaFoldDB" id="A0A2A4YLS2"/>
<comment type="subcellular location">
    <subcellularLocation>
        <location evidence="1">Cell inner membrane</location>
    </subcellularLocation>
</comment>
<evidence type="ECO:0000256" key="6">
    <source>
        <dbReference type="ARBA" id="ARBA00023315"/>
    </source>
</evidence>
<dbReference type="Proteomes" id="UP000217838">
    <property type="component" value="Unassembled WGS sequence"/>
</dbReference>
<name>A0A2A4YLS2_UNCAE</name>
<accession>A0A2A4YLS2</accession>
<evidence type="ECO:0008006" key="9">
    <source>
        <dbReference type="Google" id="ProtNLM"/>
    </source>
</evidence>
<evidence type="ECO:0000256" key="3">
    <source>
        <dbReference type="ARBA" id="ARBA00022519"/>
    </source>
</evidence>
<keyword evidence="3" id="KW-0997">Cell inner membrane</keyword>
<keyword evidence="5" id="KW-0472">Membrane</keyword>
<organism evidence="7 8">
    <name type="scientific">Aerophobetes bacterium</name>
    <dbReference type="NCBI Taxonomy" id="2030807"/>
    <lineage>
        <taxon>Bacteria</taxon>
        <taxon>Candidatus Aerophobota</taxon>
    </lineage>
</organism>
<gene>
    <name evidence="7" type="ORF">COB11_02275</name>
</gene>
<dbReference type="CDD" id="cd07984">
    <property type="entry name" value="LPLAT_LABLAT-like"/>
    <property type="match status" value="1"/>
</dbReference>
<sequence>MNKQLFAFRLLHALFTPLKLLPHRSIHLIGKVIGYFAYHLHTNFRKKTLSNLSLAKDLNLSERELKNIAIESFQNLVTTCLEYPKFANEPNISKSVICENPELADAFIKKKQGIVFFCGHQSNWEVLFLEGTIRMPGVAIGRPIKNLYIYDWIQSIRERFGGNMISPQNAIKEGFKALKRGLFLGIVGDQGMPESGFSCEFLGRLAWTSPSPALLAYKAKCPIIVATTRRKKGKYYIKYSDPIWPNFENSIDTEMPILMTKTLKIFEQSILENPGEWLWQHNRWKQETPRNVYYRYRYDCMLIIMPDDPSEFMAIKNEMKVFREIYPLAFITLMLPKAFEKDLLLEDVETICYESHEDIYIRDYRFKIIYNFSKYKKLKKHFLSLSAMKVVDFNDLKKDATEHLSEQIEYSFTDVIKRAICRPGTLWEKTDATQ</sequence>
<dbReference type="PANTHER" id="PTHR30606:SF10">
    <property type="entry name" value="PHOSPHATIDYLINOSITOL MANNOSIDE ACYLTRANSFERASE"/>
    <property type="match status" value="1"/>
</dbReference>
<dbReference type="GO" id="GO:0009247">
    <property type="term" value="P:glycolipid biosynthetic process"/>
    <property type="evidence" value="ECO:0007669"/>
    <property type="project" value="UniProtKB-ARBA"/>
</dbReference>
<evidence type="ECO:0000313" key="8">
    <source>
        <dbReference type="Proteomes" id="UP000217838"/>
    </source>
</evidence>
<keyword evidence="2" id="KW-1003">Cell membrane</keyword>